<dbReference type="PANTHER" id="PTHR33022">
    <property type="entry name" value="DUF1985 DOMAIN-CONTAINING PROTEIN"/>
    <property type="match status" value="1"/>
</dbReference>
<dbReference type="EMBL" id="RXGB01002520">
    <property type="protein sequence ID" value="TMW94817.1"/>
    <property type="molecule type" value="Genomic_DNA"/>
</dbReference>
<evidence type="ECO:0000256" key="1">
    <source>
        <dbReference type="SAM" id="MobiDB-lite"/>
    </source>
</evidence>
<protein>
    <submittedName>
        <fullName evidence="2">Uncharacterized protein</fullName>
    </submittedName>
</protein>
<comment type="caution">
    <text evidence="2">The sequence shown here is derived from an EMBL/GenBank/DDBJ whole genome shotgun (WGS) entry which is preliminary data.</text>
</comment>
<organism evidence="2">
    <name type="scientific">Solanum chilense</name>
    <name type="common">Tomato</name>
    <name type="synonym">Lycopersicon chilense</name>
    <dbReference type="NCBI Taxonomy" id="4083"/>
    <lineage>
        <taxon>Eukaryota</taxon>
        <taxon>Viridiplantae</taxon>
        <taxon>Streptophyta</taxon>
        <taxon>Embryophyta</taxon>
        <taxon>Tracheophyta</taxon>
        <taxon>Spermatophyta</taxon>
        <taxon>Magnoliopsida</taxon>
        <taxon>eudicotyledons</taxon>
        <taxon>Gunneridae</taxon>
        <taxon>Pentapetalae</taxon>
        <taxon>asterids</taxon>
        <taxon>lamiids</taxon>
        <taxon>Solanales</taxon>
        <taxon>Solanaceae</taxon>
        <taxon>Solanoideae</taxon>
        <taxon>Solaneae</taxon>
        <taxon>Solanum</taxon>
        <taxon>Solanum subgen. Lycopersicon</taxon>
    </lineage>
</organism>
<accession>A0A6N2BJ76</accession>
<evidence type="ECO:0000313" key="2">
    <source>
        <dbReference type="EMBL" id="TMW94817.1"/>
    </source>
</evidence>
<sequence>MHKTLYHRRAIACKYYNFVVFTHVSFHFIIKILHFRRYCGIYVVAFDEYLSDQIKVQFVNFLPKYLCKRYGELLWSFGSEMAKCGDVSDNDDSPKSKGVYSPPPEEDLVHIE</sequence>
<feature type="region of interest" description="Disordered" evidence="1">
    <location>
        <begin position="86"/>
        <end position="112"/>
    </location>
</feature>
<proteinExistence type="predicted"/>
<gene>
    <name evidence="2" type="ORF">EJD97_009756</name>
</gene>
<reference evidence="2" key="1">
    <citation type="submission" date="2019-05" db="EMBL/GenBank/DDBJ databases">
        <title>The de novo reference genome and transcriptome assemblies of the wild tomato species Solanum chilense.</title>
        <authorList>
            <person name="Stam R."/>
            <person name="Nosenko T."/>
            <person name="Hoerger A.C."/>
            <person name="Stephan W."/>
            <person name="Seidel M.A."/>
            <person name="Kuhn J.M.M."/>
            <person name="Haberer G."/>
            <person name="Tellier A."/>
        </authorList>
    </citation>
    <scope>NUCLEOTIDE SEQUENCE</scope>
    <source>
        <tissue evidence="2">Mature leaves</tissue>
    </source>
</reference>
<dbReference type="PANTHER" id="PTHR33022:SF13">
    <property type="entry name" value="UBIQUITIN-LIKE PROTEASE FAMILY PROFILE DOMAIN-CONTAINING PROTEIN"/>
    <property type="match status" value="1"/>
</dbReference>
<name>A0A6N2BJ76_SOLCI</name>
<dbReference type="AlphaFoldDB" id="A0A6N2BJ76"/>